<evidence type="ECO:0000256" key="6">
    <source>
        <dbReference type="ARBA" id="ARBA00070228"/>
    </source>
</evidence>
<dbReference type="GO" id="GO:0042626">
    <property type="term" value="F:ATPase-coupled transmembrane transporter activity"/>
    <property type="evidence" value="ECO:0007669"/>
    <property type="project" value="InterPro"/>
</dbReference>
<evidence type="ECO:0000256" key="4">
    <source>
        <dbReference type="ARBA" id="ARBA00022729"/>
    </source>
</evidence>
<evidence type="ECO:0000256" key="5">
    <source>
        <dbReference type="ARBA" id="ARBA00055538"/>
    </source>
</evidence>
<keyword evidence="4 7" id="KW-0732">Signal</keyword>
<dbReference type="GO" id="GO:0042597">
    <property type="term" value="C:periplasmic space"/>
    <property type="evidence" value="ECO:0007669"/>
    <property type="project" value="UniProtKB-SubCell"/>
</dbReference>
<evidence type="ECO:0000256" key="1">
    <source>
        <dbReference type="ARBA" id="ARBA00004418"/>
    </source>
</evidence>
<dbReference type="NCBIfam" id="TIGR01728">
    <property type="entry name" value="SsuA_fam"/>
    <property type="match status" value="1"/>
</dbReference>
<dbReference type="PATRIC" id="fig|857265.3.peg.3367"/>
<dbReference type="CDD" id="cd13558">
    <property type="entry name" value="PBP2_SsuA_like_2"/>
    <property type="match status" value="1"/>
</dbReference>
<organism evidence="9 10">
    <name type="scientific">Amantichitinum ursilacus</name>
    <dbReference type="NCBI Taxonomy" id="857265"/>
    <lineage>
        <taxon>Bacteria</taxon>
        <taxon>Pseudomonadati</taxon>
        <taxon>Pseudomonadota</taxon>
        <taxon>Betaproteobacteria</taxon>
        <taxon>Neisseriales</taxon>
        <taxon>Chitinibacteraceae</taxon>
        <taxon>Amantichitinum</taxon>
    </lineage>
</organism>
<comment type="similarity">
    <text evidence="2">Belongs to the bacterial solute-binding protein SsuA/TauA family.</text>
</comment>
<dbReference type="STRING" id="857265.WG78_16435"/>
<evidence type="ECO:0000313" key="10">
    <source>
        <dbReference type="Proteomes" id="UP000037939"/>
    </source>
</evidence>
<dbReference type="Proteomes" id="UP000037939">
    <property type="component" value="Unassembled WGS sequence"/>
</dbReference>
<dbReference type="AlphaFoldDB" id="A0A0N0XGY4"/>
<dbReference type="FunFam" id="3.40.190.10:FF:000050">
    <property type="entry name" value="Sulfonate ABC transporter substrate-binding protein"/>
    <property type="match status" value="1"/>
</dbReference>
<evidence type="ECO:0000259" key="8">
    <source>
        <dbReference type="SMART" id="SM00062"/>
    </source>
</evidence>
<dbReference type="SMART" id="SM00062">
    <property type="entry name" value="PBPb"/>
    <property type="match status" value="1"/>
</dbReference>
<dbReference type="Pfam" id="PF09084">
    <property type="entry name" value="NMT1"/>
    <property type="match status" value="1"/>
</dbReference>
<dbReference type="InterPro" id="IPR015168">
    <property type="entry name" value="SsuA/THI5"/>
</dbReference>
<evidence type="ECO:0000256" key="2">
    <source>
        <dbReference type="ARBA" id="ARBA00010742"/>
    </source>
</evidence>
<dbReference type="InterPro" id="IPR010067">
    <property type="entry name" value="ABC_SsuA_sub-bd"/>
</dbReference>
<feature type="domain" description="Solute-binding protein family 3/N-terminal" evidence="8">
    <location>
        <begin position="30"/>
        <end position="242"/>
    </location>
</feature>
<dbReference type="RefSeq" id="WP_053938898.1">
    <property type="nucleotide sequence ID" value="NZ_LAQT01000027.1"/>
</dbReference>
<dbReference type="Gene3D" id="3.40.190.10">
    <property type="entry name" value="Periplasmic binding protein-like II"/>
    <property type="match status" value="2"/>
</dbReference>
<dbReference type="OrthoDB" id="286202at2"/>
<evidence type="ECO:0000313" key="9">
    <source>
        <dbReference type="EMBL" id="KPC50659.1"/>
    </source>
</evidence>
<keyword evidence="3" id="KW-0813">Transport</keyword>
<reference evidence="9 10" key="1">
    <citation type="submission" date="2015-07" db="EMBL/GenBank/DDBJ databases">
        <title>Draft genome sequence of the Amantichitinum ursilacus IGB-41, a new chitin-degrading bacterium.</title>
        <authorList>
            <person name="Kirstahler P."/>
            <person name="Guenther M."/>
            <person name="Grumaz C."/>
            <person name="Rupp S."/>
            <person name="Zibek S."/>
            <person name="Sohn K."/>
        </authorList>
    </citation>
    <scope>NUCLEOTIDE SEQUENCE [LARGE SCALE GENOMIC DNA]</scope>
    <source>
        <strain evidence="9 10">IGB-41</strain>
    </source>
</reference>
<gene>
    <name evidence="9" type="primary">ssuA_3</name>
    <name evidence="9" type="ORF">WG78_16435</name>
</gene>
<evidence type="ECO:0000256" key="7">
    <source>
        <dbReference type="SAM" id="SignalP"/>
    </source>
</evidence>
<dbReference type="PANTHER" id="PTHR30024">
    <property type="entry name" value="ALIPHATIC SULFONATES-BINDING PROTEIN-RELATED"/>
    <property type="match status" value="1"/>
</dbReference>
<feature type="signal peptide" evidence="7">
    <location>
        <begin position="1"/>
        <end position="25"/>
    </location>
</feature>
<keyword evidence="10" id="KW-1185">Reference proteome</keyword>
<feature type="chain" id="PRO_5005863248" description="Putative aliphatic sulfonates-binding protein" evidence="7">
    <location>
        <begin position="26"/>
        <end position="316"/>
    </location>
</feature>
<proteinExistence type="inferred from homology"/>
<evidence type="ECO:0000256" key="3">
    <source>
        <dbReference type="ARBA" id="ARBA00022448"/>
    </source>
</evidence>
<accession>A0A0N0XGY4</accession>
<dbReference type="EMBL" id="LAQT01000027">
    <property type="protein sequence ID" value="KPC50659.1"/>
    <property type="molecule type" value="Genomic_DNA"/>
</dbReference>
<dbReference type="InterPro" id="IPR001638">
    <property type="entry name" value="Solute-binding_3/MltF_N"/>
</dbReference>
<name>A0A0N0XGY4_9NEIS</name>
<dbReference type="SUPFAM" id="SSF53850">
    <property type="entry name" value="Periplasmic binding protein-like II"/>
    <property type="match status" value="1"/>
</dbReference>
<dbReference type="GO" id="GO:0016020">
    <property type="term" value="C:membrane"/>
    <property type="evidence" value="ECO:0007669"/>
    <property type="project" value="InterPro"/>
</dbReference>
<comment type="caution">
    <text evidence="9">The sequence shown here is derived from an EMBL/GenBank/DDBJ whole genome shotgun (WGS) entry which is preliminary data.</text>
</comment>
<dbReference type="PANTHER" id="PTHR30024:SF48">
    <property type="entry name" value="ABC TRANSPORTER SUBSTRATE-BINDING PROTEIN"/>
    <property type="match status" value="1"/>
</dbReference>
<sequence>MRHSVLIRVLALAVATSFAASAANAADAAVLRVGDQRGGTRAVLEASGQLKDVPYKIEWSDFPNAAPLLEALRANAIDAGGVGDAPLLFAQAAGAPVRGVSAIRSEAHGVAIVANAKSTLNGAASLKGKRIATTRGSIGHYLALAALQKAGLKPSEVTFVYLGPSDAKAALASGDVDAWAVWDPYVAIAQVNDKAKIVVDGTGLVSGLSFEAATEDAIRNKRAALADFLKRQAASVQWATAHPQEYAEIQAKITGLSVAVHKFAAERARTEPIAIDQKVVAEQQKTADGWLAAGVIPARINAGQGLDPSFNVTAAR</sequence>
<comment type="function">
    <text evidence="5">Part of a binding-protein-dependent transport system for aliphatic sulfonates. Putative binding protein.</text>
</comment>
<comment type="subcellular location">
    <subcellularLocation>
        <location evidence="1">Periplasm</location>
    </subcellularLocation>
</comment>
<protein>
    <recommendedName>
        <fullName evidence="6">Putative aliphatic sulfonates-binding protein</fullName>
    </recommendedName>
</protein>